<dbReference type="AlphaFoldDB" id="A0AAN6NFH7"/>
<evidence type="ECO:0000256" key="3">
    <source>
        <dbReference type="ARBA" id="ARBA00022490"/>
    </source>
</evidence>
<comment type="caution">
    <text evidence="11">The sequence shown here is derived from an EMBL/GenBank/DDBJ whole genome shotgun (WGS) entry which is preliminary data.</text>
</comment>
<evidence type="ECO:0000256" key="4">
    <source>
        <dbReference type="ARBA" id="ARBA00022540"/>
    </source>
</evidence>
<dbReference type="Pfam" id="PF01008">
    <property type="entry name" value="IF-2B"/>
    <property type="match status" value="1"/>
</dbReference>
<dbReference type="Proteomes" id="UP001303473">
    <property type="component" value="Unassembled WGS sequence"/>
</dbReference>
<dbReference type="SUPFAM" id="SSF100950">
    <property type="entry name" value="NagB/RpiA/CoA transferase-like"/>
    <property type="match status" value="1"/>
</dbReference>
<comment type="similarity">
    <text evidence="2 9">Belongs to the eIF-2B alpha/beta/delta subunits family.</text>
</comment>
<evidence type="ECO:0000256" key="1">
    <source>
        <dbReference type="ARBA" id="ARBA00004514"/>
    </source>
</evidence>
<dbReference type="InterPro" id="IPR042528">
    <property type="entry name" value="elF-2B_alpha_N"/>
</dbReference>
<dbReference type="EMBL" id="MU853757">
    <property type="protein sequence ID" value="KAK3944851.1"/>
    <property type="molecule type" value="Genomic_DNA"/>
</dbReference>
<gene>
    <name evidence="11" type="ORF">QBC46DRAFT_404034</name>
</gene>
<evidence type="ECO:0000256" key="9">
    <source>
        <dbReference type="RuleBase" id="RU003814"/>
    </source>
</evidence>
<reference evidence="12" key="1">
    <citation type="journal article" date="2023" name="Mol. Phylogenet. Evol.">
        <title>Genome-scale phylogeny and comparative genomics of the fungal order Sordariales.</title>
        <authorList>
            <person name="Hensen N."/>
            <person name="Bonometti L."/>
            <person name="Westerberg I."/>
            <person name="Brannstrom I.O."/>
            <person name="Guillou S."/>
            <person name="Cros-Aarteil S."/>
            <person name="Calhoun S."/>
            <person name="Haridas S."/>
            <person name="Kuo A."/>
            <person name="Mondo S."/>
            <person name="Pangilinan J."/>
            <person name="Riley R."/>
            <person name="LaButti K."/>
            <person name="Andreopoulos B."/>
            <person name="Lipzen A."/>
            <person name="Chen C."/>
            <person name="Yan M."/>
            <person name="Daum C."/>
            <person name="Ng V."/>
            <person name="Clum A."/>
            <person name="Steindorff A."/>
            <person name="Ohm R.A."/>
            <person name="Martin F."/>
            <person name="Silar P."/>
            <person name="Natvig D.O."/>
            <person name="Lalanne C."/>
            <person name="Gautier V."/>
            <person name="Ament-Velasquez S.L."/>
            <person name="Kruys A."/>
            <person name="Hutchinson M.I."/>
            <person name="Powell A.J."/>
            <person name="Barry K."/>
            <person name="Miller A.N."/>
            <person name="Grigoriev I.V."/>
            <person name="Debuchy R."/>
            <person name="Gladieux P."/>
            <person name="Hiltunen Thoren M."/>
            <person name="Johannesson H."/>
        </authorList>
    </citation>
    <scope>NUCLEOTIDE SEQUENCE [LARGE SCALE GENOMIC DNA]</scope>
    <source>
        <strain evidence="12">CBS 340.73</strain>
    </source>
</reference>
<feature type="region of interest" description="Disordered" evidence="10">
    <location>
        <begin position="1"/>
        <end position="54"/>
    </location>
</feature>
<dbReference type="PANTHER" id="PTHR45860:SF1">
    <property type="entry name" value="TRANSLATION INITIATION FACTOR EIF-2B SUBUNIT ALPHA"/>
    <property type="match status" value="1"/>
</dbReference>
<dbReference type="PANTHER" id="PTHR45860">
    <property type="entry name" value="TRANSLATION INITIATION FACTOR EIF-2B SUBUNIT ALPHA"/>
    <property type="match status" value="1"/>
</dbReference>
<dbReference type="Gene3D" id="3.40.50.10470">
    <property type="entry name" value="Translation initiation factor eif-2b, domain 2"/>
    <property type="match status" value="1"/>
</dbReference>
<evidence type="ECO:0000256" key="2">
    <source>
        <dbReference type="ARBA" id="ARBA00007251"/>
    </source>
</evidence>
<name>A0AAN6NFH7_9PEZI</name>
<accession>A0AAN6NFH7</accession>
<dbReference type="GO" id="GO:0003743">
    <property type="term" value="F:translation initiation factor activity"/>
    <property type="evidence" value="ECO:0007669"/>
    <property type="project" value="UniProtKB-KW"/>
</dbReference>
<keyword evidence="4 11" id="KW-0396">Initiation factor</keyword>
<evidence type="ECO:0000256" key="7">
    <source>
        <dbReference type="ARBA" id="ARBA00044236"/>
    </source>
</evidence>
<comment type="subcellular location">
    <subcellularLocation>
        <location evidence="1">Cytoplasm</location>
        <location evidence="1">Cytosol</location>
    </subcellularLocation>
</comment>
<keyword evidence="5" id="KW-0648">Protein biosynthesis</keyword>
<organism evidence="11 12">
    <name type="scientific">Diplogelasinospora grovesii</name>
    <dbReference type="NCBI Taxonomy" id="303347"/>
    <lineage>
        <taxon>Eukaryota</taxon>
        <taxon>Fungi</taxon>
        <taxon>Dikarya</taxon>
        <taxon>Ascomycota</taxon>
        <taxon>Pezizomycotina</taxon>
        <taxon>Sordariomycetes</taxon>
        <taxon>Sordariomycetidae</taxon>
        <taxon>Sordariales</taxon>
        <taxon>Diplogelasinosporaceae</taxon>
        <taxon>Diplogelasinospora</taxon>
    </lineage>
</organism>
<keyword evidence="3" id="KW-0963">Cytoplasm</keyword>
<evidence type="ECO:0000256" key="8">
    <source>
        <dbReference type="ARBA" id="ARBA00046432"/>
    </source>
</evidence>
<evidence type="ECO:0000256" key="5">
    <source>
        <dbReference type="ARBA" id="ARBA00022917"/>
    </source>
</evidence>
<keyword evidence="12" id="KW-1185">Reference proteome</keyword>
<dbReference type="InterPro" id="IPR000649">
    <property type="entry name" value="IF-2B-related"/>
</dbReference>
<dbReference type="InterPro" id="IPR037171">
    <property type="entry name" value="NagB/RpiA_transferase-like"/>
</dbReference>
<dbReference type="GO" id="GO:0005085">
    <property type="term" value="F:guanyl-nucleotide exchange factor activity"/>
    <property type="evidence" value="ECO:0007669"/>
    <property type="project" value="TreeGrafter"/>
</dbReference>
<proteinExistence type="inferred from homology"/>
<dbReference type="Gene3D" id="1.20.120.1070">
    <property type="entry name" value="Translation initiation factor eIF-2B, N-terminal domain"/>
    <property type="match status" value="1"/>
</dbReference>
<evidence type="ECO:0000256" key="6">
    <source>
        <dbReference type="ARBA" id="ARBA00044208"/>
    </source>
</evidence>
<dbReference type="InterPro" id="IPR051501">
    <property type="entry name" value="eIF2B_alpha/beta/delta"/>
</dbReference>
<evidence type="ECO:0000313" key="11">
    <source>
        <dbReference type="EMBL" id="KAK3944851.1"/>
    </source>
</evidence>
<feature type="compositionally biased region" description="Low complexity" evidence="10">
    <location>
        <begin position="7"/>
        <end position="23"/>
    </location>
</feature>
<feature type="compositionally biased region" description="Low complexity" evidence="10">
    <location>
        <begin position="31"/>
        <end position="47"/>
    </location>
</feature>
<dbReference type="GO" id="GO:0005851">
    <property type="term" value="C:eukaryotic translation initiation factor 2B complex"/>
    <property type="evidence" value="ECO:0007669"/>
    <property type="project" value="TreeGrafter"/>
</dbReference>
<dbReference type="GO" id="GO:0005829">
    <property type="term" value="C:cytosol"/>
    <property type="evidence" value="ECO:0007669"/>
    <property type="project" value="UniProtKB-SubCell"/>
</dbReference>
<comment type="subunit">
    <text evidence="8">Component of the translation initiation factor 2B (eIF2B) complex which is a heterodecamer of two sets of five different subunits: alpha, beta, gamma, delta and epsilon. Subunits alpha, beta and delta comprise a regulatory subcomplex and subunits epsilon and gamma comprise a catalytic subcomplex. Within the complex, the hexameric regulatory complex resides at the center, with the two heterodimeric catalytic subcomplexes bound on opposite sides.</text>
</comment>
<dbReference type="InterPro" id="IPR042529">
    <property type="entry name" value="IF_2B-like_C"/>
</dbReference>
<evidence type="ECO:0000256" key="10">
    <source>
        <dbReference type="SAM" id="MobiDB-lite"/>
    </source>
</evidence>
<sequence length="379" mass="41187">MATDELSSTAAAAAPAASASGASTHELPARSTSNNLNIQQQQSPSSQTPAEDGPFDIVQTYRTLLTSDPDITMPVAALESLIELLRATPSSTAMETVEVVKKEKARLLASAPNPLPLLAGADIFEQYLLRSLRGQTEGTSTAVLSFEDTRNHLLRNSQLFVDRAKAARDEIAVWGSKYVLDGKVVMTTGCSRAVLKILLRAAGDRGKHFAVIYVLDGSPGEKAAVQELREAGVDVETIRPYKIAYMLSQQHDINLILLGAEALTQNGGTISRMGAFQLAHLAKSIKAPPKRVYVAAETHKIVRKTPIWHPIVQSVGIRQKGVKLEDLGVDVAEEERLMQNLLAEEDEVDYTTPDLIDGIITEQGVKMTSQIWEMVEDYS</sequence>
<evidence type="ECO:0000313" key="12">
    <source>
        <dbReference type="Proteomes" id="UP001303473"/>
    </source>
</evidence>
<protein>
    <recommendedName>
        <fullName evidence="6">Translation initiation factor eIF2B subunit alpha</fullName>
    </recommendedName>
    <alternativeName>
        <fullName evidence="7">eIF2B GDP-GTP exchange factor subunit alpha</fullName>
    </alternativeName>
</protein>